<dbReference type="GO" id="GO:0005524">
    <property type="term" value="F:ATP binding"/>
    <property type="evidence" value="ECO:0007669"/>
    <property type="project" value="UniProtKB-KW"/>
</dbReference>
<protein>
    <submittedName>
        <fullName evidence="2">ATP-binding protein</fullName>
    </submittedName>
</protein>
<dbReference type="AlphaFoldDB" id="A0A2U2B8J3"/>
<gene>
    <name evidence="2" type="ORF">DDZ16_10140</name>
</gene>
<dbReference type="EMBL" id="QEWP01000007">
    <property type="protein sequence ID" value="PWD99362.1"/>
    <property type="molecule type" value="Genomic_DNA"/>
</dbReference>
<dbReference type="SUPFAM" id="SSF52540">
    <property type="entry name" value="P-loop containing nucleoside triphosphate hydrolases"/>
    <property type="match status" value="1"/>
</dbReference>
<organism evidence="2 3">
    <name type="scientific">Marinilabilia rubra</name>
    <dbReference type="NCBI Taxonomy" id="2162893"/>
    <lineage>
        <taxon>Bacteria</taxon>
        <taxon>Pseudomonadati</taxon>
        <taxon>Bacteroidota</taxon>
        <taxon>Bacteroidia</taxon>
        <taxon>Marinilabiliales</taxon>
        <taxon>Marinilabiliaceae</taxon>
        <taxon>Marinilabilia</taxon>
    </lineage>
</organism>
<keyword evidence="2" id="KW-0067">ATP-binding</keyword>
<dbReference type="RefSeq" id="WP_109264346.1">
    <property type="nucleotide sequence ID" value="NZ_QEWP01000007.1"/>
</dbReference>
<name>A0A2U2B8J3_9BACT</name>
<proteinExistence type="predicted"/>
<keyword evidence="3" id="KW-1185">Reference proteome</keyword>
<dbReference type="InterPro" id="IPR002611">
    <property type="entry name" value="IstB_ATP-bd"/>
</dbReference>
<dbReference type="InterPro" id="IPR027417">
    <property type="entry name" value="P-loop_NTPase"/>
</dbReference>
<evidence type="ECO:0000313" key="2">
    <source>
        <dbReference type="EMBL" id="PWD99362.1"/>
    </source>
</evidence>
<dbReference type="PIRSF" id="PIRSF003073">
    <property type="entry name" value="DNAC_TnpB_IstB"/>
    <property type="match status" value="1"/>
</dbReference>
<sequence length="206" mass="23319">MNITATLEKLNAMRLQGFEQAYRNILDSAVQEKFTPDELIAHLVDAEFDDKYNRKLKRLIKTANFKQQVSIEQVDYHLPRTLDKNIVLRLQSCDWINKARDLLITGATGTGKSFLACAFGMQACINELKTLYYTANNLLDKMTYAKADGTYFKMLDSISKAKLLIIDDFGLRKIDNKQCNMLLDIIGYNGSKCATDFGVIVPVISV</sequence>
<dbReference type="Gene3D" id="3.40.50.300">
    <property type="entry name" value="P-loop containing nucleotide triphosphate hydrolases"/>
    <property type="match status" value="1"/>
</dbReference>
<dbReference type="Pfam" id="PF01695">
    <property type="entry name" value="IstB_IS21"/>
    <property type="match status" value="1"/>
</dbReference>
<comment type="caution">
    <text evidence="2">The sequence shown here is derived from an EMBL/GenBank/DDBJ whole genome shotgun (WGS) entry which is preliminary data.</text>
</comment>
<evidence type="ECO:0000259" key="1">
    <source>
        <dbReference type="Pfam" id="PF01695"/>
    </source>
</evidence>
<dbReference type="OrthoDB" id="8064373at2"/>
<accession>A0A2U2B8J3</accession>
<evidence type="ECO:0000313" key="3">
    <source>
        <dbReference type="Proteomes" id="UP000244956"/>
    </source>
</evidence>
<dbReference type="PANTHER" id="PTHR30050">
    <property type="entry name" value="CHROMOSOMAL REPLICATION INITIATOR PROTEIN DNAA"/>
    <property type="match status" value="1"/>
</dbReference>
<dbReference type="InterPro" id="IPR028350">
    <property type="entry name" value="DNAC/IstB-like"/>
</dbReference>
<dbReference type="PANTHER" id="PTHR30050:SF4">
    <property type="entry name" value="ATP-BINDING PROTEIN RV3427C IN INSERTION SEQUENCE-RELATED"/>
    <property type="match status" value="1"/>
</dbReference>
<reference evidence="2 3" key="1">
    <citation type="submission" date="2018-05" db="EMBL/GenBank/DDBJ databases">
        <title>Marinilabilia rubrum sp. nov., isolated from saltern sediment.</title>
        <authorList>
            <person name="Zhang R."/>
        </authorList>
    </citation>
    <scope>NUCLEOTIDE SEQUENCE [LARGE SCALE GENOMIC DNA]</scope>
    <source>
        <strain evidence="2 3">WTE16</strain>
    </source>
</reference>
<feature type="domain" description="IstB-like ATP-binding" evidence="1">
    <location>
        <begin position="10"/>
        <end position="187"/>
    </location>
</feature>
<dbReference type="Proteomes" id="UP000244956">
    <property type="component" value="Unassembled WGS sequence"/>
</dbReference>
<dbReference type="GO" id="GO:0006260">
    <property type="term" value="P:DNA replication"/>
    <property type="evidence" value="ECO:0007669"/>
    <property type="project" value="TreeGrafter"/>
</dbReference>
<keyword evidence="2" id="KW-0547">Nucleotide-binding</keyword>